<dbReference type="PANTHER" id="PTHR33336:SF1">
    <property type="entry name" value="(4S)-4-HYDROXY-5-PHOSPHONOOXYPENTANE-2,3-DIONE ISOMERASE"/>
    <property type="match status" value="1"/>
</dbReference>
<sequence>MYAVCVKFEIAAGQMAAFLPLVRTNAAASVRDEVGCHRFDVLTDATKPGQVFLYELYDDCAAFDVHLTTPHFHVFDDATNAMIVGKHLDLWDTVTP</sequence>
<dbReference type="RefSeq" id="WP_050519904.1">
    <property type="nucleotide sequence ID" value="NZ_FOCO01000034.1"/>
</dbReference>
<dbReference type="InterPro" id="IPR011008">
    <property type="entry name" value="Dimeric_a/b-barrel"/>
</dbReference>
<reference evidence="2 3" key="1">
    <citation type="submission" date="2016-10" db="EMBL/GenBank/DDBJ databases">
        <authorList>
            <person name="de Groot N.N."/>
        </authorList>
    </citation>
    <scope>NUCLEOTIDE SEQUENCE [LARGE SCALE GENOMIC DNA]</scope>
    <source>
        <strain evidence="2 3">CGMCC 1.10836</strain>
    </source>
</reference>
<dbReference type="OrthoDB" id="9812754at2"/>
<organism evidence="2 3">
    <name type="scientific">Pseudorhodobacter antarcticus</name>
    <dbReference type="NCBI Taxonomy" id="1077947"/>
    <lineage>
        <taxon>Bacteria</taxon>
        <taxon>Pseudomonadati</taxon>
        <taxon>Pseudomonadota</taxon>
        <taxon>Alphaproteobacteria</taxon>
        <taxon>Rhodobacterales</taxon>
        <taxon>Paracoccaceae</taxon>
        <taxon>Pseudorhodobacter</taxon>
    </lineage>
</organism>
<feature type="domain" description="ABM" evidence="1">
    <location>
        <begin position="2"/>
        <end position="96"/>
    </location>
</feature>
<dbReference type="Pfam" id="PF03992">
    <property type="entry name" value="ABM"/>
    <property type="match status" value="1"/>
</dbReference>
<dbReference type="Gene3D" id="3.30.70.100">
    <property type="match status" value="1"/>
</dbReference>
<dbReference type="InterPro" id="IPR007138">
    <property type="entry name" value="ABM_dom"/>
</dbReference>
<dbReference type="EMBL" id="FOCO01000034">
    <property type="protein sequence ID" value="SEN95518.1"/>
    <property type="molecule type" value="Genomic_DNA"/>
</dbReference>
<dbReference type="GO" id="GO:0004497">
    <property type="term" value="F:monooxygenase activity"/>
    <property type="evidence" value="ECO:0007669"/>
    <property type="project" value="UniProtKB-KW"/>
</dbReference>
<keyword evidence="3" id="KW-1185">Reference proteome</keyword>
<dbReference type="PANTHER" id="PTHR33336">
    <property type="entry name" value="QUINOL MONOOXYGENASE YGIN-RELATED"/>
    <property type="match status" value="1"/>
</dbReference>
<accession>A0A1H8KSX7</accession>
<evidence type="ECO:0000259" key="1">
    <source>
        <dbReference type="PROSITE" id="PS51725"/>
    </source>
</evidence>
<protein>
    <submittedName>
        <fullName evidence="2">Quinol monooxygenase YgiN</fullName>
    </submittedName>
</protein>
<gene>
    <name evidence="2" type="ORF">SAMN05216227_103423</name>
</gene>
<dbReference type="PROSITE" id="PS51725">
    <property type="entry name" value="ABM"/>
    <property type="match status" value="1"/>
</dbReference>
<name>A0A1H8KSX7_9RHOB</name>
<dbReference type="AlphaFoldDB" id="A0A1H8KSX7"/>
<dbReference type="GO" id="GO:0005829">
    <property type="term" value="C:cytosol"/>
    <property type="evidence" value="ECO:0007669"/>
    <property type="project" value="TreeGrafter"/>
</dbReference>
<keyword evidence="2" id="KW-0560">Oxidoreductase</keyword>
<evidence type="ECO:0000313" key="3">
    <source>
        <dbReference type="Proteomes" id="UP000183002"/>
    </source>
</evidence>
<dbReference type="SUPFAM" id="SSF54909">
    <property type="entry name" value="Dimeric alpha+beta barrel"/>
    <property type="match status" value="1"/>
</dbReference>
<dbReference type="InterPro" id="IPR050744">
    <property type="entry name" value="AI-2_Isomerase_LsrG"/>
</dbReference>
<evidence type="ECO:0000313" key="2">
    <source>
        <dbReference type="EMBL" id="SEN95518.1"/>
    </source>
</evidence>
<keyword evidence="2" id="KW-0503">Monooxygenase</keyword>
<dbReference type="STRING" id="1077947.SAMN05216227_103423"/>
<dbReference type="Proteomes" id="UP000183002">
    <property type="component" value="Unassembled WGS sequence"/>
</dbReference>
<proteinExistence type="predicted"/>